<accession>A0A816J6W9</accession>
<gene>
    <name evidence="2" type="ORF">DARMORV10_C09P46060.1</name>
</gene>
<reference evidence="2" key="1">
    <citation type="submission" date="2021-01" db="EMBL/GenBank/DDBJ databases">
        <authorList>
            <consortium name="Genoscope - CEA"/>
            <person name="William W."/>
        </authorList>
    </citation>
    <scope>NUCLEOTIDE SEQUENCE</scope>
</reference>
<name>A0A816J6W9_BRANA</name>
<dbReference type="Pfam" id="PF00022">
    <property type="entry name" value="Actin"/>
    <property type="match status" value="1"/>
</dbReference>
<dbReference type="SUPFAM" id="SSF53067">
    <property type="entry name" value="Actin-like ATPase domain"/>
    <property type="match status" value="1"/>
</dbReference>
<proteinExistence type="predicted"/>
<organism evidence="2">
    <name type="scientific">Brassica napus</name>
    <name type="common">Rape</name>
    <dbReference type="NCBI Taxonomy" id="3708"/>
    <lineage>
        <taxon>Eukaryota</taxon>
        <taxon>Viridiplantae</taxon>
        <taxon>Streptophyta</taxon>
        <taxon>Embryophyta</taxon>
        <taxon>Tracheophyta</taxon>
        <taxon>Spermatophyta</taxon>
        <taxon>Magnoliopsida</taxon>
        <taxon>eudicotyledons</taxon>
        <taxon>Gunneridae</taxon>
        <taxon>Pentapetalae</taxon>
        <taxon>rosids</taxon>
        <taxon>malvids</taxon>
        <taxon>Brassicales</taxon>
        <taxon>Brassicaceae</taxon>
        <taxon>Brassiceae</taxon>
        <taxon>Brassica</taxon>
    </lineage>
</organism>
<sequence>MTARTAQDPSDTWNYWLNVKPKNIWWKELYTTRKKDSPVPCSPISSPAAIYGGGLFHREVSAIVVDLGSHTCKASNVGEDAPKAVFPSVVGAVAMDVDVDSSKTNSNSEDPKSEKGKGERKLYVGSQALNYCRDQRR</sequence>
<dbReference type="Gene3D" id="3.30.420.40">
    <property type="match status" value="1"/>
</dbReference>
<feature type="compositionally biased region" description="Basic and acidic residues" evidence="1">
    <location>
        <begin position="109"/>
        <end position="121"/>
    </location>
</feature>
<feature type="non-terminal residue" evidence="2">
    <location>
        <position position="1"/>
    </location>
</feature>
<feature type="region of interest" description="Disordered" evidence="1">
    <location>
        <begin position="98"/>
        <end position="121"/>
    </location>
</feature>
<evidence type="ECO:0000256" key="1">
    <source>
        <dbReference type="SAM" id="MobiDB-lite"/>
    </source>
</evidence>
<dbReference type="AlphaFoldDB" id="A0A816J6W9"/>
<protein>
    <submittedName>
        <fullName evidence="2">(rape) hypothetical protein</fullName>
    </submittedName>
</protein>
<dbReference type="InterPro" id="IPR043129">
    <property type="entry name" value="ATPase_NBD"/>
</dbReference>
<evidence type="ECO:0000313" key="2">
    <source>
        <dbReference type="EMBL" id="CAF1761391.1"/>
    </source>
</evidence>
<dbReference type="EMBL" id="HG994373">
    <property type="protein sequence ID" value="CAF1761391.1"/>
    <property type="molecule type" value="Genomic_DNA"/>
</dbReference>
<dbReference type="Proteomes" id="UP001295469">
    <property type="component" value="Chromosome C09"/>
</dbReference>
<dbReference type="InterPro" id="IPR004000">
    <property type="entry name" value="Actin"/>
</dbReference>